<dbReference type="Proteomes" id="UP001642260">
    <property type="component" value="Unassembled WGS sequence"/>
</dbReference>
<evidence type="ECO:0000313" key="2">
    <source>
        <dbReference type="Proteomes" id="UP001642260"/>
    </source>
</evidence>
<proteinExistence type="predicted"/>
<dbReference type="EMBL" id="CAKOAT010343932">
    <property type="protein sequence ID" value="CAH8362876.1"/>
    <property type="molecule type" value="Genomic_DNA"/>
</dbReference>
<evidence type="ECO:0000313" key="1">
    <source>
        <dbReference type="EMBL" id="CAH8362876.1"/>
    </source>
</evidence>
<gene>
    <name evidence="1" type="ORF">ERUC_LOCUS28632</name>
</gene>
<comment type="caution">
    <text evidence="1">The sequence shown here is derived from an EMBL/GenBank/DDBJ whole genome shotgun (WGS) entry which is preliminary data.</text>
</comment>
<dbReference type="AlphaFoldDB" id="A0ABC8KVP7"/>
<accession>A0ABC8KVP7</accession>
<evidence type="ECO:0008006" key="3">
    <source>
        <dbReference type="Google" id="ProtNLM"/>
    </source>
</evidence>
<name>A0ABC8KVP7_ERUVS</name>
<protein>
    <recommendedName>
        <fullName evidence="3">F-box associated domain-containing protein</fullName>
    </recommendedName>
</protein>
<keyword evidence="2" id="KW-1185">Reference proteome</keyword>
<organism evidence="1 2">
    <name type="scientific">Eruca vesicaria subsp. sativa</name>
    <name type="common">Garden rocket</name>
    <name type="synonym">Eruca sativa</name>
    <dbReference type="NCBI Taxonomy" id="29727"/>
    <lineage>
        <taxon>Eukaryota</taxon>
        <taxon>Viridiplantae</taxon>
        <taxon>Streptophyta</taxon>
        <taxon>Embryophyta</taxon>
        <taxon>Tracheophyta</taxon>
        <taxon>Spermatophyta</taxon>
        <taxon>Magnoliopsida</taxon>
        <taxon>eudicotyledons</taxon>
        <taxon>Gunneridae</taxon>
        <taxon>Pentapetalae</taxon>
        <taxon>rosids</taxon>
        <taxon>malvids</taxon>
        <taxon>Brassicales</taxon>
        <taxon>Brassicaceae</taxon>
        <taxon>Brassiceae</taxon>
        <taxon>Eruca</taxon>
    </lineage>
</organism>
<sequence length="110" mass="12581">MSILDNRLCVSRRKRSTQVIWSLDSSGGSKTWKKMCSLDLTNTVSWFGECHLLPIAILDINKLLLHIHAHMQPLVIYDLHAKSYDLLFQPTRLIGAVYYFESLFSVLADA</sequence>
<reference evidence="1 2" key="1">
    <citation type="submission" date="2022-03" db="EMBL/GenBank/DDBJ databases">
        <authorList>
            <person name="Macdonald S."/>
            <person name="Ahmed S."/>
            <person name="Newling K."/>
        </authorList>
    </citation>
    <scope>NUCLEOTIDE SEQUENCE [LARGE SCALE GENOMIC DNA]</scope>
</reference>